<keyword evidence="8" id="KW-1185">Reference proteome</keyword>
<dbReference type="InterPro" id="IPR038441">
    <property type="entry name" value="THAP_Znf_sf"/>
</dbReference>
<evidence type="ECO:0000256" key="4">
    <source>
        <dbReference type="ARBA" id="ARBA00023125"/>
    </source>
</evidence>
<evidence type="ECO:0000256" key="1">
    <source>
        <dbReference type="ARBA" id="ARBA00022723"/>
    </source>
</evidence>
<keyword evidence="1" id="KW-0479">Metal-binding</keyword>
<dbReference type="Pfam" id="PF05485">
    <property type="entry name" value="THAP"/>
    <property type="match status" value="1"/>
</dbReference>
<evidence type="ECO:0000256" key="5">
    <source>
        <dbReference type="PROSITE-ProRule" id="PRU00309"/>
    </source>
</evidence>
<feature type="domain" description="THAP-type" evidence="6">
    <location>
        <begin position="1"/>
        <end position="76"/>
    </location>
</feature>
<protein>
    <recommendedName>
        <fullName evidence="6">THAP-type domain-containing protein</fullName>
    </recommendedName>
</protein>
<dbReference type="GO" id="GO:0003677">
    <property type="term" value="F:DNA binding"/>
    <property type="evidence" value="ECO:0007669"/>
    <property type="project" value="UniProtKB-UniRule"/>
</dbReference>
<dbReference type="PROSITE" id="PS50950">
    <property type="entry name" value="ZF_THAP"/>
    <property type="match status" value="1"/>
</dbReference>
<dbReference type="GO" id="GO:0008270">
    <property type="term" value="F:zinc ion binding"/>
    <property type="evidence" value="ECO:0007669"/>
    <property type="project" value="UniProtKB-KW"/>
</dbReference>
<keyword evidence="4 5" id="KW-0238">DNA-binding</keyword>
<evidence type="ECO:0000256" key="3">
    <source>
        <dbReference type="ARBA" id="ARBA00022833"/>
    </source>
</evidence>
<dbReference type="OrthoDB" id="6616264at2759"/>
<name>A0A8R2AC87_ACYPI</name>
<dbReference type="AlphaFoldDB" id="A0A8R2AC87"/>
<dbReference type="Gene3D" id="6.20.210.20">
    <property type="entry name" value="THAP domain"/>
    <property type="match status" value="1"/>
</dbReference>
<evidence type="ECO:0000313" key="8">
    <source>
        <dbReference type="Proteomes" id="UP000007819"/>
    </source>
</evidence>
<sequence>MPKCLVCENSSASTNRRDITYHSFPRNEYLRREWLNVYGIDHCNDTDRICSDHFLEENYRTGRKKYLKKDTIPQGYDKNCLPSNCTQSNDVVMSNNEFLPTELNRLSYTTRSYVDETSTNEFLPRDDNHLRKVQSYENMTRLQTEPFDRQMPTFIANDNIRTVIESGSAPVLTTTTTTKYKPGATSTLKMPDKLSSNTVINPELIDNQITFLKHISPANKLNSSVLPEIKTPVISECYSLAGKADIHDSNPDKSTNTSQYIIIDDDDTENFRVKDHRFIYNISRIIVLPSALWRIVYDCVQNTTSFYQRDSSYKTVKKISFYNSLLPKIQIYGINYKYNKPIKSKKQLQSLLEKVDSIKKCSGVDGFTTTKR</sequence>
<reference evidence="7" key="2">
    <citation type="submission" date="2022-06" db="UniProtKB">
        <authorList>
            <consortium name="EnsemblMetazoa"/>
        </authorList>
    </citation>
    <scope>IDENTIFICATION</scope>
</reference>
<dbReference type="InterPro" id="IPR006612">
    <property type="entry name" value="THAP_Znf"/>
</dbReference>
<dbReference type="RefSeq" id="XP_003245120.2">
    <property type="nucleotide sequence ID" value="XM_003245072.3"/>
</dbReference>
<dbReference type="KEGG" id="api:100570263"/>
<dbReference type="SMART" id="SM00980">
    <property type="entry name" value="THAP"/>
    <property type="match status" value="1"/>
</dbReference>
<evidence type="ECO:0000313" key="7">
    <source>
        <dbReference type="EnsemblMetazoa" id="XP_003245120.2"/>
    </source>
</evidence>
<reference evidence="8" key="1">
    <citation type="submission" date="2010-06" db="EMBL/GenBank/DDBJ databases">
        <authorList>
            <person name="Jiang H."/>
            <person name="Abraham K."/>
            <person name="Ali S."/>
            <person name="Alsbrooks S.L."/>
            <person name="Anim B.N."/>
            <person name="Anosike U.S."/>
            <person name="Attaway T."/>
            <person name="Bandaranaike D.P."/>
            <person name="Battles P.K."/>
            <person name="Bell S.N."/>
            <person name="Bell A.V."/>
            <person name="Beltran B."/>
            <person name="Bickham C."/>
            <person name="Bustamante Y."/>
            <person name="Caleb T."/>
            <person name="Canada A."/>
            <person name="Cardenas V."/>
            <person name="Carter K."/>
            <person name="Chacko J."/>
            <person name="Chandrabose M.N."/>
            <person name="Chavez D."/>
            <person name="Chavez A."/>
            <person name="Chen L."/>
            <person name="Chu H.-S."/>
            <person name="Claassen K.J."/>
            <person name="Cockrell R."/>
            <person name="Collins M."/>
            <person name="Cooper J.A."/>
            <person name="Cree A."/>
            <person name="Curry S.M."/>
            <person name="Da Y."/>
            <person name="Dao M.D."/>
            <person name="Das B."/>
            <person name="Davila M.-L."/>
            <person name="Davy-Carroll L."/>
            <person name="Denson S."/>
            <person name="Dinh H."/>
            <person name="Ebong V.E."/>
            <person name="Edwards J.R."/>
            <person name="Egan A."/>
            <person name="El-Daye J."/>
            <person name="Escobedo L."/>
            <person name="Fernandez S."/>
            <person name="Fernando P.R."/>
            <person name="Flagg N."/>
            <person name="Forbes L.D."/>
            <person name="Fowler R.G."/>
            <person name="Fu Q."/>
            <person name="Gabisi R.A."/>
            <person name="Ganer J."/>
            <person name="Garbino Pronczuk A."/>
            <person name="Garcia R.M."/>
            <person name="Garner T."/>
            <person name="Garrett T.E."/>
            <person name="Gonzalez D.A."/>
            <person name="Hamid H."/>
            <person name="Hawkins E.S."/>
            <person name="Hirani K."/>
            <person name="Hogues M.E."/>
            <person name="Hollins B."/>
            <person name="Hsiao C.-H."/>
            <person name="Jabil R."/>
            <person name="James M.L."/>
            <person name="Jhangiani S.N."/>
            <person name="Johnson B."/>
            <person name="Johnson Q."/>
            <person name="Joshi V."/>
            <person name="Kalu J.B."/>
            <person name="Kam C."/>
            <person name="Kashfia A."/>
            <person name="Keebler J."/>
            <person name="Kisamo H."/>
            <person name="Kovar C.L."/>
            <person name="Lago L.A."/>
            <person name="Lai C.-Y."/>
            <person name="Laidlaw J."/>
            <person name="Lara F."/>
            <person name="Le T.-K."/>
            <person name="Lee S.L."/>
            <person name="Legall F.H."/>
            <person name="Lemon S.J."/>
            <person name="Lewis L.R."/>
            <person name="Li B."/>
            <person name="Liu Y."/>
            <person name="Liu Y.-S."/>
            <person name="Lopez J."/>
            <person name="Lozado R.J."/>
            <person name="Lu J."/>
            <person name="Madu R.C."/>
            <person name="Maheshwari M."/>
            <person name="Maheshwari R."/>
            <person name="Malloy K."/>
            <person name="Martinez E."/>
            <person name="Mathew T."/>
            <person name="Mercado I.C."/>
            <person name="Mercado C."/>
            <person name="Meyer B."/>
            <person name="Montgomery K."/>
            <person name="Morgan M.B."/>
            <person name="Munidasa M."/>
            <person name="Nazareth L.V."/>
            <person name="Nelson J."/>
            <person name="Ng B.M."/>
            <person name="Nguyen N.B."/>
            <person name="Nguyen P.Q."/>
            <person name="Nguyen T."/>
            <person name="Obregon M."/>
            <person name="Okwuonu G.O."/>
            <person name="Onwere C.G."/>
            <person name="Orozco G."/>
            <person name="Parra A."/>
            <person name="Patel S."/>
            <person name="Patil S."/>
            <person name="Perez A."/>
            <person name="Perez Y."/>
            <person name="Pham C."/>
            <person name="Primus E.L."/>
            <person name="Pu L.-L."/>
            <person name="Puazo M."/>
            <person name="Qin X."/>
            <person name="Quiroz J.B."/>
            <person name="Reese J."/>
            <person name="Richards S."/>
            <person name="Rives C.M."/>
            <person name="Robberts R."/>
            <person name="Ruiz S.J."/>
            <person name="Ruiz M.J."/>
            <person name="Santibanez J."/>
            <person name="Schneider B.W."/>
            <person name="Sisson I."/>
            <person name="Smith M."/>
            <person name="Sodergren E."/>
            <person name="Song X.-Z."/>
            <person name="Song B.B."/>
            <person name="Summersgill H."/>
            <person name="Thelus R."/>
            <person name="Thornton R.D."/>
            <person name="Trejos Z.Y."/>
            <person name="Usmani K."/>
            <person name="Vattathil S."/>
            <person name="Villasana D."/>
            <person name="Walker D.L."/>
            <person name="Wang S."/>
            <person name="Wang K."/>
            <person name="White C.S."/>
            <person name="Williams A.C."/>
            <person name="Williamson J."/>
            <person name="Wilson K."/>
            <person name="Woghiren I.O."/>
            <person name="Woodworth J.R."/>
            <person name="Worley K.C."/>
            <person name="Wright R.A."/>
            <person name="Wu W."/>
            <person name="Young L."/>
            <person name="Zhang L."/>
            <person name="Zhang J."/>
            <person name="Zhu Y."/>
            <person name="Muzny D.M."/>
            <person name="Weinstock G."/>
            <person name="Gibbs R.A."/>
        </authorList>
    </citation>
    <scope>NUCLEOTIDE SEQUENCE [LARGE SCALE GENOMIC DNA]</scope>
    <source>
        <strain evidence="8">LSR1</strain>
    </source>
</reference>
<keyword evidence="2 5" id="KW-0863">Zinc-finger</keyword>
<evidence type="ECO:0000256" key="2">
    <source>
        <dbReference type="ARBA" id="ARBA00022771"/>
    </source>
</evidence>
<accession>A0A8R2AC87</accession>
<keyword evidence="3" id="KW-0862">Zinc</keyword>
<dbReference type="Proteomes" id="UP000007819">
    <property type="component" value="Chromosome A2"/>
</dbReference>
<dbReference type="SUPFAM" id="SSF57716">
    <property type="entry name" value="Glucocorticoid receptor-like (DNA-binding domain)"/>
    <property type="match status" value="1"/>
</dbReference>
<evidence type="ECO:0000259" key="6">
    <source>
        <dbReference type="PROSITE" id="PS50950"/>
    </source>
</evidence>
<dbReference type="EnsemblMetazoa" id="XM_003245072.4">
    <property type="protein sequence ID" value="XP_003245120.2"/>
    <property type="gene ID" value="LOC100570263"/>
</dbReference>
<dbReference type="GeneID" id="100570263"/>
<organism evidence="7 8">
    <name type="scientific">Acyrthosiphon pisum</name>
    <name type="common">Pea aphid</name>
    <dbReference type="NCBI Taxonomy" id="7029"/>
    <lineage>
        <taxon>Eukaryota</taxon>
        <taxon>Metazoa</taxon>
        <taxon>Ecdysozoa</taxon>
        <taxon>Arthropoda</taxon>
        <taxon>Hexapoda</taxon>
        <taxon>Insecta</taxon>
        <taxon>Pterygota</taxon>
        <taxon>Neoptera</taxon>
        <taxon>Paraneoptera</taxon>
        <taxon>Hemiptera</taxon>
        <taxon>Sternorrhyncha</taxon>
        <taxon>Aphidomorpha</taxon>
        <taxon>Aphidoidea</taxon>
        <taxon>Aphididae</taxon>
        <taxon>Macrosiphini</taxon>
        <taxon>Acyrthosiphon</taxon>
    </lineage>
</organism>
<proteinExistence type="predicted"/>